<feature type="non-terminal residue" evidence="2">
    <location>
        <position position="1"/>
    </location>
</feature>
<reference evidence="2 3" key="1">
    <citation type="submission" date="2024-05" db="EMBL/GenBank/DDBJ databases">
        <title>Genome sequencing and assembly of Indian major carp, Cirrhinus mrigala (Hamilton, 1822).</title>
        <authorList>
            <person name="Mohindra V."/>
            <person name="Chowdhury L.M."/>
            <person name="Lal K."/>
            <person name="Jena J.K."/>
        </authorList>
    </citation>
    <scope>NUCLEOTIDE SEQUENCE [LARGE SCALE GENOMIC DNA]</scope>
    <source>
        <strain evidence="2">CM1030</strain>
        <tissue evidence="2">Blood</tissue>
    </source>
</reference>
<gene>
    <name evidence="2" type="ORF">M9458_020805</name>
</gene>
<protein>
    <submittedName>
        <fullName evidence="2">Uncharacterized protein</fullName>
    </submittedName>
</protein>
<feature type="non-terminal residue" evidence="2">
    <location>
        <position position="52"/>
    </location>
</feature>
<accession>A0ABD0QFY6</accession>
<evidence type="ECO:0000313" key="3">
    <source>
        <dbReference type="Proteomes" id="UP001529510"/>
    </source>
</evidence>
<organism evidence="2 3">
    <name type="scientific">Cirrhinus mrigala</name>
    <name type="common">Mrigala</name>
    <dbReference type="NCBI Taxonomy" id="683832"/>
    <lineage>
        <taxon>Eukaryota</taxon>
        <taxon>Metazoa</taxon>
        <taxon>Chordata</taxon>
        <taxon>Craniata</taxon>
        <taxon>Vertebrata</taxon>
        <taxon>Euteleostomi</taxon>
        <taxon>Actinopterygii</taxon>
        <taxon>Neopterygii</taxon>
        <taxon>Teleostei</taxon>
        <taxon>Ostariophysi</taxon>
        <taxon>Cypriniformes</taxon>
        <taxon>Cyprinidae</taxon>
        <taxon>Labeoninae</taxon>
        <taxon>Labeonini</taxon>
        <taxon>Cirrhinus</taxon>
    </lineage>
</organism>
<comment type="caution">
    <text evidence="2">The sequence shown here is derived from an EMBL/GenBank/DDBJ whole genome shotgun (WGS) entry which is preliminary data.</text>
</comment>
<keyword evidence="3" id="KW-1185">Reference proteome</keyword>
<name>A0ABD0QFY6_CIRMR</name>
<proteinExistence type="predicted"/>
<dbReference type="AlphaFoldDB" id="A0ABD0QFY6"/>
<feature type="region of interest" description="Disordered" evidence="1">
    <location>
        <begin position="1"/>
        <end position="35"/>
    </location>
</feature>
<dbReference type="EMBL" id="JAMKFB020000009">
    <property type="protein sequence ID" value="KAL0185109.1"/>
    <property type="molecule type" value="Genomic_DNA"/>
</dbReference>
<feature type="compositionally biased region" description="Basic and acidic residues" evidence="1">
    <location>
        <begin position="19"/>
        <end position="28"/>
    </location>
</feature>
<evidence type="ECO:0000313" key="2">
    <source>
        <dbReference type="EMBL" id="KAL0185109.1"/>
    </source>
</evidence>
<evidence type="ECO:0000256" key="1">
    <source>
        <dbReference type="SAM" id="MobiDB-lite"/>
    </source>
</evidence>
<sequence length="52" mass="5475">VTLPSNLARSSSSSVLNGRGKDVADESRSASSGGAAAVHVYQEMLHIYEKLQ</sequence>
<dbReference type="Proteomes" id="UP001529510">
    <property type="component" value="Unassembled WGS sequence"/>
</dbReference>